<comment type="caution">
    <text evidence="2">The sequence shown here is derived from an EMBL/GenBank/DDBJ whole genome shotgun (WGS) entry which is preliminary data.</text>
</comment>
<evidence type="ECO:0000256" key="1">
    <source>
        <dbReference type="ARBA" id="ARBA00022801"/>
    </source>
</evidence>
<proteinExistence type="predicted"/>
<dbReference type="Gene3D" id="3.40.50.1240">
    <property type="entry name" value="Phosphoglycerate mutase-like"/>
    <property type="match status" value="1"/>
</dbReference>
<reference evidence="2 3" key="1">
    <citation type="journal article" date="2014" name="Antonie Van Leeuwenhoek">
        <title>Oenococcus alcoholitolerans sp. nov., a lactic acid bacteria isolated from cachaca and ethanol fermentation processes.</title>
        <authorList>
            <person name="Badotti F."/>
            <person name="Moreira A.P."/>
            <person name="Tonon L.A."/>
            <person name="de Lucena B.T."/>
            <person name="Gomes Fde C."/>
            <person name="Kruger R."/>
            <person name="Thompson C.C."/>
            <person name="de Morais M.A.Jr."/>
            <person name="Rosa C.A."/>
            <person name="Thompson F.L."/>
        </authorList>
    </citation>
    <scope>NUCLEOTIDE SEQUENCE [LARGE SCALE GENOMIC DNA]</scope>
    <source>
        <strain evidence="2 3">UFRJ-M7.2.18</strain>
    </source>
</reference>
<sequence length="108" mass="12106">MKATFYLVRHGQTFYNRYNKLQGWSDSPLTENGIQDAVKVGKRLARINFSAAFSSDTSRAIKTARIIIEENNSSKPIELTSLPNLREQFYGSFEGTNMDAAWLNAGAP</sequence>
<dbReference type="EMBL" id="AXCV01000474">
    <property type="protein sequence ID" value="KGO24772.1"/>
    <property type="molecule type" value="Genomic_DNA"/>
</dbReference>
<evidence type="ECO:0000313" key="3">
    <source>
        <dbReference type="Proteomes" id="UP000030023"/>
    </source>
</evidence>
<dbReference type="InterPro" id="IPR001345">
    <property type="entry name" value="PG/BPGM_mutase_AS"/>
</dbReference>
<dbReference type="PANTHER" id="PTHR46517:SF1">
    <property type="entry name" value="FRUCTOSE-2,6-BISPHOSPHATASE TIGAR"/>
    <property type="match status" value="1"/>
</dbReference>
<dbReference type="PROSITE" id="PS00175">
    <property type="entry name" value="PG_MUTASE"/>
    <property type="match status" value="1"/>
</dbReference>
<accession>A0ABR4XP74</accession>
<dbReference type="InterPro" id="IPR013078">
    <property type="entry name" value="His_Pase_superF_clade-1"/>
</dbReference>
<dbReference type="CDD" id="cd07067">
    <property type="entry name" value="HP_PGM_like"/>
    <property type="match status" value="1"/>
</dbReference>
<dbReference type="SUPFAM" id="SSF53254">
    <property type="entry name" value="Phosphoglycerate mutase-like"/>
    <property type="match status" value="1"/>
</dbReference>
<dbReference type="Proteomes" id="UP000030023">
    <property type="component" value="Unassembled WGS sequence"/>
</dbReference>
<dbReference type="InterPro" id="IPR029033">
    <property type="entry name" value="His_PPase_superfam"/>
</dbReference>
<feature type="non-terminal residue" evidence="2">
    <location>
        <position position="108"/>
    </location>
</feature>
<organism evidence="2 3">
    <name type="scientific">Oenococcus alcoholitolerans</name>
    <dbReference type="NCBI Taxonomy" id="931074"/>
    <lineage>
        <taxon>Bacteria</taxon>
        <taxon>Bacillati</taxon>
        <taxon>Bacillota</taxon>
        <taxon>Bacilli</taxon>
        <taxon>Lactobacillales</taxon>
        <taxon>Lactobacillaceae</taxon>
        <taxon>Oenococcus</taxon>
    </lineage>
</organism>
<name>A0ABR4XP74_9LACO</name>
<keyword evidence="1" id="KW-0378">Hydrolase</keyword>
<dbReference type="SMART" id="SM00855">
    <property type="entry name" value="PGAM"/>
    <property type="match status" value="1"/>
</dbReference>
<protein>
    <recommendedName>
        <fullName evidence="4">Phosphoglycerate mutase</fullName>
    </recommendedName>
</protein>
<dbReference type="InterPro" id="IPR051695">
    <property type="entry name" value="Phosphoglycerate_Mutase"/>
</dbReference>
<dbReference type="PANTHER" id="PTHR46517">
    <property type="entry name" value="FRUCTOSE-2,6-BISPHOSPHATASE TIGAR"/>
    <property type="match status" value="1"/>
</dbReference>
<gene>
    <name evidence="2" type="ORF">Q757_08465</name>
</gene>
<evidence type="ECO:0000313" key="2">
    <source>
        <dbReference type="EMBL" id="KGO24772.1"/>
    </source>
</evidence>
<evidence type="ECO:0008006" key="4">
    <source>
        <dbReference type="Google" id="ProtNLM"/>
    </source>
</evidence>
<dbReference type="Pfam" id="PF00300">
    <property type="entry name" value="His_Phos_1"/>
    <property type="match status" value="1"/>
</dbReference>
<keyword evidence="3" id="KW-1185">Reference proteome</keyword>